<keyword evidence="3" id="KW-1185">Reference proteome</keyword>
<evidence type="ECO:0000313" key="3">
    <source>
        <dbReference type="Proteomes" id="UP001592528"/>
    </source>
</evidence>
<gene>
    <name evidence="2" type="ORF">ACEZDJ_21825</name>
</gene>
<dbReference type="Gene3D" id="3.40.630.30">
    <property type="match status" value="1"/>
</dbReference>
<dbReference type="EMBL" id="JBHEZZ010000012">
    <property type="protein sequence ID" value="MFC1403936.1"/>
    <property type="molecule type" value="Genomic_DNA"/>
</dbReference>
<reference evidence="2 3" key="1">
    <citation type="submission" date="2024-09" db="EMBL/GenBank/DDBJ databases">
        <authorList>
            <person name="Lee S.D."/>
        </authorList>
    </citation>
    <scope>NUCLEOTIDE SEQUENCE [LARGE SCALE GENOMIC DNA]</scope>
    <source>
        <strain evidence="2 3">N1-5</strain>
    </source>
</reference>
<proteinExistence type="predicted"/>
<name>A0ABV6UR46_9ACTN</name>
<keyword evidence="2" id="KW-0012">Acyltransferase</keyword>
<dbReference type="PANTHER" id="PTHR43441:SF11">
    <property type="entry name" value="RIBOSOMAL-PROTEIN-SERINE ACETYLTRANSFERASE"/>
    <property type="match status" value="1"/>
</dbReference>
<dbReference type="Proteomes" id="UP001592528">
    <property type="component" value="Unassembled WGS sequence"/>
</dbReference>
<dbReference type="Pfam" id="PF13302">
    <property type="entry name" value="Acetyltransf_3"/>
    <property type="match status" value="1"/>
</dbReference>
<sequence length="222" mass="24289">MLTNHWPLSGLRLRTPRLELRLPDHEELAELGELAAQGVHDPSVMPFTVPWTDLPPAERARSVMQFTWRTLGNLTPEKWQLPFAVFHEGRVVGLQEISAEHLSVTREVDTGSWLGRDHQGKGLGTEMRAAVLHLGFTGLGADFATSGAFSDNHASQAVSRKLGYEPDGITRLAVRGEPVTCQRLRLTRARWQQTPHPATTIEGLEPCLPLLGAPGPTASCGA</sequence>
<dbReference type="PROSITE" id="PS51186">
    <property type="entry name" value="GNAT"/>
    <property type="match status" value="1"/>
</dbReference>
<evidence type="ECO:0000313" key="2">
    <source>
        <dbReference type="EMBL" id="MFC1403936.1"/>
    </source>
</evidence>
<dbReference type="RefSeq" id="WP_030252469.1">
    <property type="nucleotide sequence ID" value="NZ_JBHEZZ010000012.1"/>
</dbReference>
<evidence type="ECO:0000259" key="1">
    <source>
        <dbReference type="PROSITE" id="PS51186"/>
    </source>
</evidence>
<feature type="domain" description="N-acetyltransferase" evidence="1">
    <location>
        <begin position="18"/>
        <end position="189"/>
    </location>
</feature>
<dbReference type="PANTHER" id="PTHR43441">
    <property type="entry name" value="RIBOSOMAL-PROTEIN-SERINE ACETYLTRANSFERASE"/>
    <property type="match status" value="1"/>
</dbReference>
<dbReference type="GO" id="GO:0016746">
    <property type="term" value="F:acyltransferase activity"/>
    <property type="evidence" value="ECO:0007669"/>
    <property type="project" value="UniProtKB-KW"/>
</dbReference>
<dbReference type="InterPro" id="IPR016181">
    <property type="entry name" value="Acyl_CoA_acyltransferase"/>
</dbReference>
<accession>A0ABV6UR46</accession>
<keyword evidence="2" id="KW-0808">Transferase</keyword>
<organism evidence="2 3">
    <name type="scientific">Streptacidiphilus cavernicola</name>
    <dbReference type="NCBI Taxonomy" id="3342716"/>
    <lineage>
        <taxon>Bacteria</taxon>
        <taxon>Bacillati</taxon>
        <taxon>Actinomycetota</taxon>
        <taxon>Actinomycetes</taxon>
        <taxon>Kitasatosporales</taxon>
        <taxon>Streptomycetaceae</taxon>
        <taxon>Streptacidiphilus</taxon>
    </lineage>
</organism>
<dbReference type="InterPro" id="IPR051908">
    <property type="entry name" value="Ribosomal_N-acetyltransferase"/>
</dbReference>
<dbReference type="InterPro" id="IPR000182">
    <property type="entry name" value="GNAT_dom"/>
</dbReference>
<protein>
    <submittedName>
        <fullName evidence="2">GNAT family N-acetyltransferase</fullName>
        <ecNumber evidence="2">2.3.-.-</ecNumber>
    </submittedName>
</protein>
<comment type="caution">
    <text evidence="2">The sequence shown here is derived from an EMBL/GenBank/DDBJ whole genome shotgun (WGS) entry which is preliminary data.</text>
</comment>
<dbReference type="EC" id="2.3.-.-" evidence="2"/>
<dbReference type="SUPFAM" id="SSF55729">
    <property type="entry name" value="Acyl-CoA N-acyltransferases (Nat)"/>
    <property type="match status" value="1"/>
</dbReference>